<gene>
    <name evidence="1" type="ORF">JR316_003601</name>
</gene>
<dbReference type="InterPro" id="IPR032675">
    <property type="entry name" value="LRR_dom_sf"/>
</dbReference>
<dbReference type="OrthoDB" id="3071584at2759"/>
<sequence>MVDIPPEIWYRIALFVPDEELCHLLGVNNVFFDLAMNLRWREVAIETRSTIEAMHILKRLSDPYVAGRLHHFRLRLTHVKAKHTRGNSNRDRGKDFKQLKQHFYLIINRVFKIKHRVSNEINIAAVERLDPQSSRPTFSDVVNAIVAATPYFVNVRELTIDSWDLPPSYGNLETLFSSFWTSFGENLQCLSLGGNMEGFRVFIESNPRFKRIQTLRIEFTNNVFRVDREKDTAILVDIVVPFINELKASLHMLQVWSWANLDLSFFFQRLSVPPLLNHLNIRMAFNKVSDPSGLKHLLCEGAKTLERVDLRLNSSGLPFNHTSEESLGRWLSLCTEDPRCFANLRYLDIYPTNTLVGTDVLLTSIIRSSGTLAHLTIRDRYFHLPEATLVLEAASRCRNLTHLRMNVLRLNVPLLDLLSVYVPSITNLWLAVGEAFNNNENAGIGQNFFHELQQRRYMDWKLKDLSISQGGHDVDRETLEAIANSIPSVSSFFGRGHMDIS</sequence>
<dbReference type="SUPFAM" id="SSF52047">
    <property type="entry name" value="RNI-like"/>
    <property type="match status" value="1"/>
</dbReference>
<protein>
    <recommendedName>
        <fullName evidence="2">F-box domain-containing protein</fullName>
    </recommendedName>
</protein>
<proteinExistence type="predicted"/>
<organism evidence="1">
    <name type="scientific">Psilocybe cubensis</name>
    <name type="common">Psychedelic mushroom</name>
    <name type="synonym">Stropharia cubensis</name>
    <dbReference type="NCBI Taxonomy" id="181762"/>
    <lineage>
        <taxon>Eukaryota</taxon>
        <taxon>Fungi</taxon>
        <taxon>Dikarya</taxon>
        <taxon>Basidiomycota</taxon>
        <taxon>Agaricomycotina</taxon>
        <taxon>Agaricomycetes</taxon>
        <taxon>Agaricomycetidae</taxon>
        <taxon>Agaricales</taxon>
        <taxon>Agaricineae</taxon>
        <taxon>Strophariaceae</taxon>
        <taxon>Psilocybe</taxon>
    </lineage>
</organism>
<evidence type="ECO:0000313" key="1">
    <source>
        <dbReference type="EMBL" id="KAG5171514.1"/>
    </source>
</evidence>
<dbReference type="EMBL" id="JAFIQS010000003">
    <property type="protein sequence ID" value="KAG5171514.1"/>
    <property type="molecule type" value="Genomic_DNA"/>
</dbReference>
<name>A0A8H8CNX1_PSICU</name>
<comment type="caution">
    <text evidence="1">The sequence shown here is derived from an EMBL/GenBank/DDBJ whole genome shotgun (WGS) entry which is preliminary data.</text>
</comment>
<evidence type="ECO:0008006" key="2">
    <source>
        <dbReference type="Google" id="ProtNLM"/>
    </source>
</evidence>
<accession>A0A8H8CNX1</accession>
<dbReference type="Gene3D" id="3.80.10.10">
    <property type="entry name" value="Ribonuclease Inhibitor"/>
    <property type="match status" value="1"/>
</dbReference>
<reference evidence="1" key="1">
    <citation type="submission" date="2021-02" db="EMBL/GenBank/DDBJ databases">
        <title>Psilocybe cubensis genome.</title>
        <authorList>
            <person name="Mckernan K.J."/>
            <person name="Crawford S."/>
            <person name="Trippe A."/>
            <person name="Kane L.T."/>
            <person name="Mclaughlin S."/>
        </authorList>
    </citation>
    <scope>NUCLEOTIDE SEQUENCE [LARGE SCALE GENOMIC DNA]</scope>
    <source>
        <strain evidence="1">MGC-MH-2018</strain>
    </source>
</reference>
<dbReference type="AlphaFoldDB" id="A0A8H8CNX1"/>